<accession>A0A8S3XLG6</accession>
<dbReference type="AlphaFoldDB" id="A0A8S3XLG6"/>
<keyword evidence="2" id="KW-1185">Reference proteome</keyword>
<gene>
    <name evidence="1" type="ORF">PAPOLLO_LOCUS19336</name>
</gene>
<organism evidence="1 2">
    <name type="scientific">Parnassius apollo</name>
    <name type="common">Apollo butterfly</name>
    <name type="synonym">Papilio apollo</name>
    <dbReference type="NCBI Taxonomy" id="110799"/>
    <lineage>
        <taxon>Eukaryota</taxon>
        <taxon>Metazoa</taxon>
        <taxon>Ecdysozoa</taxon>
        <taxon>Arthropoda</taxon>
        <taxon>Hexapoda</taxon>
        <taxon>Insecta</taxon>
        <taxon>Pterygota</taxon>
        <taxon>Neoptera</taxon>
        <taxon>Endopterygota</taxon>
        <taxon>Lepidoptera</taxon>
        <taxon>Glossata</taxon>
        <taxon>Ditrysia</taxon>
        <taxon>Papilionoidea</taxon>
        <taxon>Papilionidae</taxon>
        <taxon>Parnassiinae</taxon>
        <taxon>Parnassini</taxon>
        <taxon>Parnassius</taxon>
        <taxon>Parnassius</taxon>
    </lineage>
</organism>
<name>A0A8S3XLG6_PARAO</name>
<comment type="caution">
    <text evidence="1">The sequence shown here is derived from an EMBL/GenBank/DDBJ whole genome shotgun (WGS) entry which is preliminary data.</text>
</comment>
<evidence type="ECO:0000313" key="2">
    <source>
        <dbReference type="Proteomes" id="UP000691718"/>
    </source>
</evidence>
<dbReference type="EMBL" id="CAJQZP010001207">
    <property type="protein sequence ID" value="CAG5029844.1"/>
    <property type="molecule type" value="Genomic_DNA"/>
</dbReference>
<protein>
    <submittedName>
        <fullName evidence="1">(apollo) hypothetical protein</fullName>
    </submittedName>
</protein>
<proteinExistence type="predicted"/>
<dbReference type="Proteomes" id="UP000691718">
    <property type="component" value="Unassembled WGS sequence"/>
</dbReference>
<dbReference type="OrthoDB" id="7446149at2759"/>
<evidence type="ECO:0000313" key="1">
    <source>
        <dbReference type="EMBL" id="CAG5029844.1"/>
    </source>
</evidence>
<reference evidence="1" key="1">
    <citation type="submission" date="2021-04" db="EMBL/GenBank/DDBJ databases">
        <authorList>
            <person name="Tunstrom K."/>
        </authorList>
    </citation>
    <scope>NUCLEOTIDE SEQUENCE</scope>
</reference>
<sequence length="194" mass="20793">MYVDVTDAAVAPAAPRGSVVACWRQWWLVAGVGAVSAQRSPLGWAMGSSQRLAAVAAVSHARHYYNHTQPNVAQTEAAHYNVNVFFVSATLCGVLVAVCAACWRRSPAADKPDDVIECRGVYTVSTDARLQVQEELPGPPPAYESVVDGASGHKPCQTLQEVVTEPCPRCQSTELQDSGLPSYEAAVLLRDTRL</sequence>